<evidence type="ECO:0000256" key="1">
    <source>
        <dbReference type="SAM" id="MobiDB-lite"/>
    </source>
</evidence>
<feature type="region of interest" description="Disordered" evidence="1">
    <location>
        <begin position="154"/>
        <end position="183"/>
    </location>
</feature>
<evidence type="ECO:0000256" key="2">
    <source>
        <dbReference type="SAM" id="SignalP"/>
    </source>
</evidence>
<dbReference type="AlphaFoldDB" id="A0A918XNS3"/>
<keyword evidence="2" id="KW-0732">Signal</keyword>
<dbReference type="Proteomes" id="UP000630353">
    <property type="component" value="Unassembled WGS sequence"/>
</dbReference>
<evidence type="ECO:0000313" key="4">
    <source>
        <dbReference type="Proteomes" id="UP000630353"/>
    </source>
</evidence>
<feature type="chain" id="PRO_5037472839" evidence="2">
    <location>
        <begin position="24"/>
        <end position="183"/>
    </location>
</feature>
<feature type="signal peptide" evidence="2">
    <location>
        <begin position="1"/>
        <end position="23"/>
    </location>
</feature>
<reference evidence="3" key="2">
    <citation type="submission" date="2020-09" db="EMBL/GenBank/DDBJ databases">
        <authorList>
            <person name="Sun Q."/>
            <person name="Kim S."/>
        </authorList>
    </citation>
    <scope>NUCLEOTIDE SEQUENCE</scope>
    <source>
        <strain evidence="3">KCTC 42651</strain>
    </source>
</reference>
<proteinExistence type="predicted"/>
<evidence type="ECO:0000313" key="3">
    <source>
        <dbReference type="EMBL" id="GHD42122.1"/>
    </source>
</evidence>
<reference evidence="3" key="1">
    <citation type="journal article" date="2014" name="Int. J. Syst. Evol. Microbiol.">
        <title>Complete genome sequence of Corynebacterium casei LMG S-19264T (=DSM 44701T), isolated from a smear-ripened cheese.</title>
        <authorList>
            <consortium name="US DOE Joint Genome Institute (JGI-PGF)"/>
            <person name="Walter F."/>
            <person name="Albersmeier A."/>
            <person name="Kalinowski J."/>
            <person name="Ruckert C."/>
        </authorList>
    </citation>
    <scope>NUCLEOTIDE SEQUENCE</scope>
    <source>
        <strain evidence="3">KCTC 42651</strain>
    </source>
</reference>
<organism evidence="3 4">
    <name type="scientific">Thalassobaculum fulvum</name>
    <dbReference type="NCBI Taxonomy" id="1633335"/>
    <lineage>
        <taxon>Bacteria</taxon>
        <taxon>Pseudomonadati</taxon>
        <taxon>Pseudomonadota</taxon>
        <taxon>Alphaproteobacteria</taxon>
        <taxon>Rhodospirillales</taxon>
        <taxon>Thalassobaculaceae</taxon>
        <taxon>Thalassobaculum</taxon>
    </lineage>
</organism>
<protein>
    <submittedName>
        <fullName evidence="3">Uncharacterized protein</fullName>
    </submittedName>
</protein>
<dbReference type="RefSeq" id="WP_189987527.1">
    <property type="nucleotide sequence ID" value="NZ_BMZS01000002.1"/>
</dbReference>
<feature type="compositionally biased region" description="Basic and acidic residues" evidence="1">
    <location>
        <begin position="159"/>
        <end position="176"/>
    </location>
</feature>
<dbReference type="EMBL" id="BMZS01000002">
    <property type="protein sequence ID" value="GHD42122.1"/>
    <property type="molecule type" value="Genomic_DNA"/>
</dbReference>
<name>A0A918XNS3_9PROT</name>
<sequence>MAGPMSLRIAALLFLAMTAVARADPCGPQLIVDFVEDVSDHFILMNASEPGWTVRRVEIDLRASAGRLIFDVSESGAGVSSWRPYAQAGGTAVAVGHTEVTDGDSLLTVAFARFDPGERFLFTIDLDDTLPEGTQTWVDGAEIAGGRVNAVFAGPDGSEVERSAPFEPDSRADTGRGESCLVS</sequence>
<gene>
    <name evidence="3" type="ORF">GCM10017083_06740</name>
</gene>
<keyword evidence="4" id="KW-1185">Reference proteome</keyword>
<accession>A0A918XNS3</accession>
<comment type="caution">
    <text evidence="3">The sequence shown here is derived from an EMBL/GenBank/DDBJ whole genome shotgun (WGS) entry which is preliminary data.</text>
</comment>